<dbReference type="PROSITE" id="PS50206">
    <property type="entry name" value="RHODANESE_3"/>
    <property type="match status" value="1"/>
</dbReference>
<reference evidence="2" key="1">
    <citation type="submission" date="2022-01" db="EMBL/GenBank/DDBJ databases">
        <title>Nocardioidaceae gen. sp. A5X3R13.</title>
        <authorList>
            <person name="Lopez Marin M.A."/>
            <person name="Uhlik O."/>
        </authorList>
    </citation>
    <scope>NUCLEOTIDE SEQUENCE</scope>
    <source>
        <strain evidence="2">A5X3R13</strain>
    </source>
</reference>
<dbReference type="PANTHER" id="PTHR43031:SF1">
    <property type="entry name" value="PYRIDINE NUCLEOTIDE-DISULPHIDE OXIDOREDUCTASE"/>
    <property type="match status" value="1"/>
</dbReference>
<dbReference type="PANTHER" id="PTHR43031">
    <property type="entry name" value="FAD-DEPENDENT OXIDOREDUCTASE"/>
    <property type="match status" value="1"/>
</dbReference>
<feature type="domain" description="Rhodanese" evidence="1">
    <location>
        <begin position="18"/>
        <end position="104"/>
    </location>
</feature>
<name>A0AA46TLK2_9ACTN</name>
<dbReference type="RefSeq" id="WP_271636530.1">
    <property type="nucleotide sequence ID" value="NZ_CP094970.1"/>
</dbReference>
<dbReference type="InterPro" id="IPR050229">
    <property type="entry name" value="GlpE_sulfurtransferase"/>
</dbReference>
<organism evidence="2 3">
    <name type="scientific">Solicola gregarius</name>
    <dbReference type="NCBI Taxonomy" id="2908642"/>
    <lineage>
        <taxon>Bacteria</taxon>
        <taxon>Bacillati</taxon>
        <taxon>Actinomycetota</taxon>
        <taxon>Actinomycetes</taxon>
        <taxon>Propionibacteriales</taxon>
        <taxon>Nocardioidaceae</taxon>
        <taxon>Solicola</taxon>
    </lineage>
</organism>
<evidence type="ECO:0000313" key="2">
    <source>
        <dbReference type="EMBL" id="UYM07554.1"/>
    </source>
</evidence>
<keyword evidence="3" id="KW-1185">Reference proteome</keyword>
<dbReference type="Pfam" id="PF00581">
    <property type="entry name" value="Rhodanese"/>
    <property type="match status" value="1"/>
</dbReference>
<proteinExistence type="predicted"/>
<dbReference type="EMBL" id="CP094970">
    <property type="protein sequence ID" value="UYM07554.1"/>
    <property type="molecule type" value="Genomic_DNA"/>
</dbReference>
<gene>
    <name evidence="2" type="ORF">L0C25_10925</name>
</gene>
<accession>A0AA46TLK2</accession>
<evidence type="ECO:0000259" key="1">
    <source>
        <dbReference type="PROSITE" id="PS50206"/>
    </source>
</evidence>
<dbReference type="Gene3D" id="3.40.250.10">
    <property type="entry name" value="Rhodanese-like domain"/>
    <property type="match status" value="1"/>
</dbReference>
<evidence type="ECO:0000313" key="3">
    <source>
        <dbReference type="Proteomes" id="UP001164390"/>
    </source>
</evidence>
<dbReference type="SUPFAM" id="SSF52821">
    <property type="entry name" value="Rhodanese/Cell cycle control phosphatase"/>
    <property type="match status" value="1"/>
</dbReference>
<dbReference type="InterPro" id="IPR036873">
    <property type="entry name" value="Rhodanese-like_dom_sf"/>
</dbReference>
<dbReference type="InterPro" id="IPR001763">
    <property type="entry name" value="Rhodanese-like_dom"/>
</dbReference>
<dbReference type="Proteomes" id="UP001164390">
    <property type="component" value="Chromosome"/>
</dbReference>
<dbReference type="AlphaFoldDB" id="A0AA46TLK2"/>
<protein>
    <submittedName>
        <fullName evidence="2">Rhodanese-like domain-containing protein</fullName>
    </submittedName>
</protein>
<sequence length="104" mass="11145">MNEISIPTVQVEGVPEPLPESVVVLDVREENEWQGGHVDGAVHIPLGELPARIDELPDGKQVLAICHVGGRSAQATGYLVQRGYDAVNLDGGMIAWQRAGRPVV</sequence>
<dbReference type="KEGG" id="sgrg:L0C25_10925"/>
<dbReference type="CDD" id="cd00158">
    <property type="entry name" value="RHOD"/>
    <property type="match status" value="1"/>
</dbReference>
<dbReference type="SMART" id="SM00450">
    <property type="entry name" value="RHOD"/>
    <property type="match status" value="1"/>
</dbReference>